<protein>
    <submittedName>
        <fullName evidence="2">Uncharacterized protein</fullName>
    </submittedName>
</protein>
<feature type="compositionally biased region" description="Basic and acidic residues" evidence="1">
    <location>
        <begin position="83"/>
        <end position="99"/>
    </location>
</feature>
<reference evidence="2 3" key="1">
    <citation type="submission" date="2016-06" db="EMBL/GenBank/DDBJ databases">
        <title>The Draft Genome Sequence and Annotation of the Desert Woodrat Neotoma lepida.</title>
        <authorList>
            <person name="Campbell M."/>
            <person name="Oakeson K.F."/>
            <person name="Yandell M."/>
            <person name="Halpert J.R."/>
            <person name="Dearing D."/>
        </authorList>
    </citation>
    <scope>NUCLEOTIDE SEQUENCE [LARGE SCALE GENOMIC DNA]</scope>
    <source>
        <strain evidence="2">417</strain>
        <tissue evidence="2">Liver</tissue>
    </source>
</reference>
<keyword evidence="3" id="KW-1185">Reference proteome</keyword>
<organism evidence="2 3">
    <name type="scientific">Neotoma lepida</name>
    <name type="common">Desert woodrat</name>
    <dbReference type="NCBI Taxonomy" id="56216"/>
    <lineage>
        <taxon>Eukaryota</taxon>
        <taxon>Metazoa</taxon>
        <taxon>Chordata</taxon>
        <taxon>Craniata</taxon>
        <taxon>Vertebrata</taxon>
        <taxon>Euteleostomi</taxon>
        <taxon>Mammalia</taxon>
        <taxon>Eutheria</taxon>
        <taxon>Euarchontoglires</taxon>
        <taxon>Glires</taxon>
        <taxon>Rodentia</taxon>
        <taxon>Myomorpha</taxon>
        <taxon>Muroidea</taxon>
        <taxon>Cricetidae</taxon>
        <taxon>Neotominae</taxon>
        <taxon>Neotoma</taxon>
    </lineage>
</organism>
<evidence type="ECO:0000313" key="3">
    <source>
        <dbReference type="Proteomes" id="UP000092124"/>
    </source>
</evidence>
<name>A0A1A6HNE1_NEOLE</name>
<gene>
    <name evidence="2" type="ORF">A6R68_22013</name>
</gene>
<sequence length="131" mass="14248">MLQNCSRLTDHPDLLTCAPRTKDLEGERRQELRIQKSKSLLCAQAPTVPGAVRRGSIPRLVFFLIDPSRGKGSAAYAEVRRPLPSEDCARHRDPGKERQQLASAGRARGTLSGWGTRGDLIQGTCGQAGQA</sequence>
<proteinExistence type="predicted"/>
<feature type="region of interest" description="Disordered" evidence="1">
    <location>
        <begin position="83"/>
        <end position="131"/>
    </location>
</feature>
<comment type="caution">
    <text evidence="2">The sequence shown here is derived from an EMBL/GenBank/DDBJ whole genome shotgun (WGS) entry which is preliminary data.</text>
</comment>
<feature type="non-terminal residue" evidence="2">
    <location>
        <position position="131"/>
    </location>
</feature>
<dbReference type="AlphaFoldDB" id="A0A1A6HNE1"/>
<evidence type="ECO:0000256" key="1">
    <source>
        <dbReference type="SAM" id="MobiDB-lite"/>
    </source>
</evidence>
<dbReference type="EMBL" id="LZPO01017981">
    <property type="protein sequence ID" value="OBS79786.1"/>
    <property type="molecule type" value="Genomic_DNA"/>
</dbReference>
<dbReference type="Proteomes" id="UP000092124">
    <property type="component" value="Unassembled WGS sequence"/>
</dbReference>
<accession>A0A1A6HNE1</accession>
<evidence type="ECO:0000313" key="2">
    <source>
        <dbReference type="EMBL" id="OBS79786.1"/>
    </source>
</evidence>